<keyword evidence="10" id="KW-1015">Disulfide bond</keyword>
<keyword evidence="6 14" id="KW-1133">Transmembrane helix</keyword>
<reference evidence="18" key="1">
    <citation type="journal article" date="2014" name="Science">
        <title>Nonhuman genetics. Genomic basis for the convergent evolution of electric organs.</title>
        <authorList>
            <person name="Gallant J.R."/>
            <person name="Traeger L.L."/>
            <person name="Volkening J.D."/>
            <person name="Moffett H."/>
            <person name="Chen P.H."/>
            <person name="Novina C.D."/>
            <person name="Phillips G.N.Jr."/>
            <person name="Anand R."/>
            <person name="Wells G.B."/>
            <person name="Pinch M."/>
            <person name="Guth R."/>
            <person name="Unguez G.A."/>
            <person name="Albert J.S."/>
            <person name="Zakon H.H."/>
            <person name="Samanta M.P."/>
            <person name="Sussman M.R."/>
        </authorList>
    </citation>
    <scope>NUCLEOTIDE SEQUENCE [LARGE SCALE GENOMIC DNA]</scope>
</reference>
<keyword evidence="11" id="KW-0325">Glycoprotein</keyword>
<keyword evidence="8 14" id="KW-0472">Membrane</keyword>
<keyword evidence="7" id="KW-1064">Adaptive immunity</keyword>
<feature type="chain" id="PRO_5044292573" description="Ig-like domain-containing protein" evidence="15">
    <location>
        <begin position="21"/>
        <end position="214"/>
    </location>
</feature>
<reference evidence="17" key="3">
    <citation type="submission" date="2020-05" db="EMBL/GenBank/DDBJ databases">
        <title>Electrophorus electricus (electric eel) genome, fEleEle1, primary haplotype.</title>
        <authorList>
            <person name="Myers G."/>
            <person name="Meyer A."/>
            <person name="Fedrigo O."/>
            <person name="Formenti G."/>
            <person name="Rhie A."/>
            <person name="Tracey A."/>
            <person name="Sims Y."/>
            <person name="Jarvis E.D."/>
        </authorList>
    </citation>
    <scope>NUCLEOTIDE SEQUENCE [LARGE SCALE GENOMIC DNA]</scope>
</reference>
<evidence type="ECO:0000256" key="1">
    <source>
        <dbReference type="ARBA" id="ARBA00004251"/>
    </source>
</evidence>
<name>A0A4W4E8N0_ELEEL</name>
<evidence type="ECO:0000256" key="11">
    <source>
        <dbReference type="ARBA" id="ARBA00023180"/>
    </source>
</evidence>
<dbReference type="InterPro" id="IPR015468">
    <property type="entry name" value="CD8_asu"/>
</dbReference>
<feature type="domain" description="Ig-like" evidence="16">
    <location>
        <begin position="15"/>
        <end position="95"/>
    </location>
</feature>
<dbReference type="SUPFAM" id="SSF48726">
    <property type="entry name" value="Immunoglobulin"/>
    <property type="match status" value="1"/>
</dbReference>
<dbReference type="InterPro" id="IPR036179">
    <property type="entry name" value="Ig-like_dom_sf"/>
</dbReference>
<evidence type="ECO:0000256" key="15">
    <source>
        <dbReference type="SAM" id="SignalP"/>
    </source>
</evidence>
<dbReference type="Gene3D" id="2.60.40.10">
    <property type="entry name" value="Immunoglobulins"/>
    <property type="match status" value="1"/>
</dbReference>
<evidence type="ECO:0000256" key="5">
    <source>
        <dbReference type="ARBA" id="ARBA00022859"/>
    </source>
</evidence>
<accession>A0A4W4E8N0</accession>
<dbReference type="Pfam" id="PF07686">
    <property type="entry name" value="V-set"/>
    <property type="match status" value="1"/>
</dbReference>
<feature type="transmembrane region" description="Helical" evidence="14">
    <location>
        <begin position="160"/>
        <end position="182"/>
    </location>
</feature>
<dbReference type="PANTHER" id="PTHR10441:SF2">
    <property type="entry name" value="T-CELL SURFACE GLYCOPROTEIN CD8 ALPHA CHAIN"/>
    <property type="match status" value="1"/>
</dbReference>
<organism evidence="17 18">
    <name type="scientific">Electrophorus electricus</name>
    <name type="common">Electric eel</name>
    <name type="synonym">Gymnotus electricus</name>
    <dbReference type="NCBI Taxonomy" id="8005"/>
    <lineage>
        <taxon>Eukaryota</taxon>
        <taxon>Metazoa</taxon>
        <taxon>Chordata</taxon>
        <taxon>Craniata</taxon>
        <taxon>Vertebrata</taxon>
        <taxon>Euteleostomi</taxon>
        <taxon>Actinopterygii</taxon>
        <taxon>Neopterygii</taxon>
        <taxon>Teleostei</taxon>
        <taxon>Ostariophysi</taxon>
        <taxon>Gymnotiformes</taxon>
        <taxon>Gymnotoidei</taxon>
        <taxon>Gymnotidae</taxon>
        <taxon>Electrophorus</taxon>
    </lineage>
</organism>
<evidence type="ECO:0000256" key="13">
    <source>
        <dbReference type="ARBA" id="ARBA00023319"/>
    </source>
</evidence>
<dbReference type="Ensembl" id="ENSEEET00000008326.2">
    <property type="protein sequence ID" value="ENSEEEP00000008220.2"/>
    <property type="gene ID" value="ENSEEEG00000004294.2"/>
</dbReference>
<evidence type="ECO:0000256" key="3">
    <source>
        <dbReference type="ARBA" id="ARBA00022692"/>
    </source>
</evidence>
<reference evidence="17" key="4">
    <citation type="submission" date="2025-08" db="UniProtKB">
        <authorList>
            <consortium name="Ensembl"/>
        </authorList>
    </citation>
    <scope>IDENTIFICATION</scope>
</reference>
<keyword evidence="18" id="KW-1185">Reference proteome</keyword>
<dbReference type="InterPro" id="IPR007110">
    <property type="entry name" value="Ig-like_dom"/>
</dbReference>
<keyword evidence="13" id="KW-0393">Immunoglobulin domain</keyword>
<dbReference type="AlphaFoldDB" id="A0A4W4E8N0"/>
<dbReference type="GeneID" id="113573763"/>
<proteinExistence type="predicted"/>
<evidence type="ECO:0000256" key="7">
    <source>
        <dbReference type="ARBA" id="ARBA00023130"/>
    </source>
</evidence>
<dbReference type="Proteomes" id="UP000314983">
    <property type="component" value="Chromosome 6"/>
</dbReference>
<evidence type="ECO:0000256" key="12">
    <source>
        <dbReference type="ARBA" id="ARBA00023288"/>
    </source>
</evidence>
<dbReference type="RefSeq" id="XP_026860052.2">
    <property type="nucleotide sequence ID" value="XM_027004251.2"/>
</dbReference>
<keyword evidence="4 15" id="KW-0732">Signal</keyword>
<feature type="signal peptide" evidence="15">
    <location>
        <begin position="1"/>
        <end position="20"/>
    </location>
</feature>
<reference evidence="17" key="5">
    <citation type="submission" date="2025-09" db="UniProtKB">
        <authorList>
            <consortium name="Ensembl"/>
        </authorList>
    </citation>
    <scope>IDENTIFICATION</scope>
</reference>
<dbReference type="InterPro" id="IPR013783">
    <property type="entry name" value="Ig-like_fold"/>
</dbReference>
<protein>
    <recommendedName>
        <fullName evidence="16">Ig-like domain-containing protein</fullName>
    </recommendedName>
</protein>
<evidence type="ECO:0000256" key="9">
    <source>
        <dbReference type="ARBA" id="ARBA00023139"/>
    </source>
</evidence>
<evidence type="ECO:0000256" key="8">
    <source>
        <dbReference type="ARBA" id="ARBA00023136"/>
    </source>
</evidence>
<evidence type="ECO:0000256" key="2">
    <source>
        <dbReference type="ARBA" id="ARBA00022475"/>
    </source>
</evidence>
<dbReference type="GeneTree" id="ENSGT00940000156588"/>
<evidence type="ECO:0000256" key="14">
    <source>
        <dbReference type="SAM" id="Phobius"/>
    </source>
</evidence>
<dbReference type="OMA" id="MIVWFRV"/>
<evidence type="ECO:0000259" key="16">
    <source>
        <dbReference type="PROSITE" id="PS50835"/>
    </source>
</evidence>
<dbReference type="CDD" id="cd00099">
    <property type="entry name" value="IgV"/>
    <property type="match status" value="1"/>
</dbReference>
<reference evidence="18" key="2">
    <citation type="journal article" date="2017" name="Sci. Adv.">
        <title>A tail of two voltages: Proteomic comparison of the three electric organs of the electric eel.</title>
        <authorList>
            <person name="Traeger L.L."/>
            <person name="Sabat G."/>
            <person name="Barrett-Wilt G.A."/>
            <person name="Wells G.B."/>
            <person name="Sussman M.R."/>
        </authorList>
    </citation>
    <scope>NUCLEOTIDE SEQUENCE [LARGE SCALE GENOMIC DNA]</scope>
</reference>
<keyword evidence="9" id="KW-0564">Palmitate</keyword>
<evidence type="ECO:0000256" key="10">
    <source>
        <dbReference type="ARBA" id="ARBA00023157"/>
    </source>
</evidence>
<keyword evidence="12" id="KW-0449">Lipoprotein</keyword>
<evidence type="ECO:0000256" key="4">
    <source>
        <dbReference type="ARBA" id="ARBA00022729"/>
    </source>
</evidence>
<keyword evidence="3 14" id="KW-0812">Transmembrane</keyword>
<sequence length="214" mass="24313">MYLLYIGLFSLLFLPHGAFPKEVKNGQNEQITCNTRQEQGAFWFRVQDDAKFQFIAYLSSTSKKIESDKFRAHQSRHTLTLQRFDKANDSGLYSCVSVNRNKLHFGQAVRLYGEPDPAPTFKPITTVAEPTGVTTTPCVSNSHEVKKSEKAFSVGCEFHILVPLAAGCGLLLILLIITILYCNRLRTRWCPHHCKRRPRNRPAGHTPLPNQHVF</sequence>
<dbReference type="GO" id="GO:0002250">
    <property type="term" value="P:adaptive immune response"/>
    <property type="evidence" value="ECO:0007669"/>
    <property type="project" value="UniProtKB-KW"/>
</dbReference>
<keyword evidence="5" id="KW-0391">Immunity</keyword>
<comment type="subcellular location">
    <subcellularLocation>
        <location evidence="1">Cell membrane</location>
        <topology evidence="1">Single-pass type I membrane protein</topology>
    </subcellularLocation>
</comment>
<dbReference type="STRING" id="8005.ENSEEEP00000008220"/>
<gene>
    <name evidence="17" type="primary">CD8A</name>
</gene>
<evidence type="ECO:0000313" key="18">
    <source>
        <dbReference type="Proteomes" id="UP000314983"/>
    </source>
</evidence>
<evidence type="ECO:0000313" key="17">
    <source>
        <dbReference type="Ensembl" id="ENSEEEP00000008220.2"/>
    </source>
</evidence>
<dbReference type="GO" id="GO:0005886">
    <property type="term" value="C:plasma membrane"/>
    <property type="evidence" value="ECO:0007669"/>
    <property type="project" value="UniProtKB-SubCell"/>
</dbReference>
<dbReference type="InterPro" id="IPR013106">
    <property type="entry name" value="Ig_V-set"/>
</dbReference>
<keyword evidence="2" id="KW-1003">Cell membrane</keyword>
<evidence type="ECO:0000256" key="6">
    <source>
        <dbReference type="ARBA" id="ARBA00022989"/>
    </source>
</evidence>
<dbReference type="PANTHER" id="PTHR10441">
    <property type="entry name" value="CD8 ALPHA CHAIN"/>
    <property type="match status" value="1"/>
</dbReference>
<dbReference type="PROSITE" id="PS50835">
    <property type="entry name" value="IG_LIKE"/>
    <property type="match status" value="1"/>
</dbReference>